<evidence type="ECO:0000313" key="2">
    <source>
        <dbReference type="EMBL" id="OSX65570.1"/>
    </source>
</evidence>
<evidence type="ECO:0000313" key="3">
    <source>
        <dbReference type="Proteomes" id="UP000194127"/>
    </source>
</evidence>
<sequence>MPRITLTSHASTIPAPSSLTVTGNRALIEPRAPSLLKTDALCPSDESNTPLDQISSQARGDPDLPQRTEAVVQPSAAPQAIPQPFLGPQLERPPKTEPSDTPPHSWAGSLSVVPASPSVPILRNPAPGLPPLPPPLSPPRGRTSTRSSRSLPGGQSQQSPSSAGSPPFPSSPVMSLPAPPPDKEMLKLLLPLRYDGKTVVECNRFISQLLIYWAINTTLSTVELKVQVALSLLDGDARAWATPIFAQLAAVQIGTQGATIPFTDEAAFLTVFKARFGNLDDAAAAQVELTKLCADKTVREKRTAAEFSALF</sequence>
<name>A0A1X6NAM2_9APHY</name>
<gene>
    <name evidence="2" type="ORF">POSPLADRAFT_1104805</name>
</gene>
<proteinExistence type="predicted"/>
<dbReference type="EMBL" id="KZ110593">
    <property type="protein sequence ID" value="OSX65570.1"/>
    <property type="molecule type" value="Genomic_DNA"/>
</dbReference>
<feature type="non-terminal residue" evidence="2">
    <location>
        <position position="311"/>
    </location>
</feature>
<feature type="compositionally biased region" description="Low complexity" evidence="1">
    <location>
        <begin position="139"/>
        <end position="165"/>
    </location>
</feature>
<evidence type="ECO:0000256" key="1">
    <source>
        <dbReference type="SAM" id="MobiDB-lite"/>
    </source>
</evidence>
<protein>
    <recommendedName>
        <fullName evidence="4">DUF4939 domain-containing protein</fullName>
    </recommendedName>
</protein>
<accession>A0A1X6NAM2</accession>
<dbReference type="AlphaFoldDB" id="A0A1X6NAM2"/>
<keyword evidence="3" id="KW-1185">Reference proteome</keyword>
<dbReference type="OrthoDB" id="10349353at2759"/>
<dbReference type="GeneID" id="36328213"/>
<feature type="compositionally biased region" description="Polar residues" evidence="1">
    <location>
        <begin position="45"/>
        <end position="58"/>
    </location>
</feature>
<feature type="region of interest" description="Disordered" evidence="1">
    <location>
        <begin position="38"/>
        <end position="179"/>
    </location>
</feature>
<dbReference type="Proteomes" id="UP000194127">
    <property type="component" value="Unassembled WGS sequence"/>
</dbReference>
<organism evidence="2 3">
    <name type="scientific">Postia placenta MAD-698-R-SB12</name>
    <dbReference type="NCBI Taxonomy" id="670580"/>
    <lineage>
        <taxon>Eukaryota</taxon>
        <taxon>Fungi</taxon>
        <taxon>Dikarya</taxon>
        <taxon>Basidiomycota</taxon>
        <taxon>Agaricomycotina</taxon>
        <taxon>Agaricomycetes</taxon>
        <taxon>Polyporales</taxon>
        <taxon>Adustoporiaceae</taxon>
        <taxon>Rhodonia</taxon>
    </lineage>
</organism>
<reference evidence="2 3" key="1">
    <citation type="submission" date="2017-04" db="EMBL/GenBank/DDBJ databases">
        <title>Genome Sequence of the Model Brown-Rot Fungus Postia placenta SB12.</title>
        <authorList>
            <consortium name="DOE Joint Genome Institute"/>
            <person name="Gaskell J."/>
            <person name="Kersten P."/>
            <person name="Larrondo L.F."/>
            <person name="Canessa P."/>
            <person name="Martinez D."/>
            <person name="Hibbett D."/>
            <person name="Schmoll M."/>
            <person name="Kubicek C.P."/>
            <person name="Martinez A.T."/>
            <person name="Yadav J."/>
            <person name="Master E."/>
            <person name="Magnuson J.K."/>
            <person name="James T."/>
            <person name="Yaver D."/>
            <person name="Berka R."/>
            <person name="Labutti K."/>
            <person name="Lipzen A."/>
            <person name="Aerts A."/>
            <person name="Barry K."/>
            <person name="Henrissat B."/>
            <person name="Blanchette R."/>
            <person name="Grigoriev I."/>
            <person name="Cullen D."/>
        </authorList>
    </citation>
    <scope>NUCLEOTIDE SEQUENCE [LARGE SCALE GENOMIC DNA]</scope>
    <source>
        <strain evidence="2 3">MAD-698-R-SB12</strain>
    </source>
</reference>
<dbReference type="RefSeq" id="XP_024342364.1">
    <property type="nucleotide sequence ID" value="XM_024483264.1"/>
</dbReference>
<evidence type="ECO:0008006" key="4">
    <source>
        <dbReference type="Google" id="ProtNLM"/>
    </source>
</evidence>
<feature type="compositionally biased region" description="Pro residues" evidence="1">
    <location>
        <begin position="127"/>
        <end position="138"/>
    </location>
</feature>
<feature type="compositionally biased region" description="Low complexity" evidence="1">
    <location>
        <begin position="70"/>
        <end position="84"/>
    </location>
</feature>
<feature type="compositionally biased region" description="Low complexity" evidence="1">
    <location>
        <begin position="111"/>
        <end position="120"/>
    </location>
</feature>